<dbReference type="Pfam" id="PF03124">
    <property type="entry name" value="EXS"/>
    <property type="match status" value="1"/>
</dbReference>
<evidence type="ECO:0000256" key="3">
    <source>
        <dbReference type="ARBA" id="ARBA00022989"/>
    </source>
</evidence>
<reference evidence="7 8" key="1">
    <citation type="journal article" date="2013" name="Curr. Biol.">
        <title>The Genome of the Foraminiferan Reticulomyxa filosa.</title>
        <authorList>
            <person name="Glockner G."/>
            <person name="Hulsmann N."/>
            <person name="Schleicher M."/>
            <person name="Noegel A.A."/>
            <person name="Eichinger L."/>
            <person name="Gallinger C."/>
            <person name="Pawlowski J."/>
            <person name="Sierra R."/>
            <person name="Euteneuer U."/>
            <person name="Pillet L."/>
            <person name="Moustafa A."/>
            <person name="Platzer M."/>
            <person name="Groth M."/>
            <person name="Szafranski K."/>
            <person name="Schliwa M."/>
        </authorList>
    </citation>
    <scope>NUCLEOTIDE SEQUENCE [LARGE SCALE GENOMIC DNA]</scope>
</reference>
<sequence>IIIIIIIIIIINDLDVFALEIPLQDPYLRLPFATLEVFRRCVWNVFRMENEHLNNCGKFRILQEIPDLFTHPLASRPKLPSPQTPVHPKLIKFRNSSKQLGNDGKVGFSPSPPAPPSPPSLTGDTYHSQQELEEKSDTDLEYLAPDAAMEYKQVEHMDTDESLSDDEKNMILQTKSAEPAYGVPANVEFDIPAPTRDHNEAEKRAELAILY</sequence>
<dbReference type="GO" id="GO:0000822">
    <property type="term" value="F:inositol hexakisphosphate binding"/>
    <property type="evidence" value="ECO:0007669"/>
    <property type="project" value="TreeGrafter"/>
</dbReference>
<dbReference type="GO" id="GO:0016036">
    <property type="term" value="P:cellular response to phosphate starvation"/>
    <property type="evidence" value="ECO:0007669"/>
    <property type="project" value="TreeGrafter"/>
</dbReference>
<accession>X6N5E4</accession>
<dbReference type="GO" id="GO:0005794">
    <property type="term" value="C:Golgi apparatus"/>
    <property type="evidence" value="ECO:0007669"/>
    <property type="project" value="TreeGrafter"/>
</dbReference>
<name>X6N5E4_RETFI</name>
<evidence type="ECO:0000256" key="4">
    <source>
        <dbReference type="ARBA" id="ARBA00023136"/>
    </source>
</evidence>
<evidence type="ECO:0000313" key="7">
    <source>
        <dbReference type="EMBL" id="ETO21495.1"/>
    </source>
</evidence>
<keyword evidence="3" id="KW-1133">Transmembrane helix</keyword>
<gene>
    <name evidence="7" type="ORF">RFI_15709</name>
</gene>
<proteinExistence type="predicted"/>
<feature type="region of interest" description="Disordered" evidence="5">
    <location>
        <begin position="102"/>
        <end position="129"/>
    </location>
</feature>
<keyword evidence="7" id="KW-0675">Receptor</keyword>
<feature type="domain" description="EXS" evidence="6">
    <location>
        <begin position="1"/>
        <end position="83"/>
    </location>
</feature>
<evidence type="ECO:0000313" key="8">
    <source>
        <dbReference type="Proteomes" id="UP000023152"/>
    </source>
</evidence>
<evidence type="ECO:0000256" key="5">
    <source>
        <dbReference type="SAM" id="MobiDB-lite"/>
    </source>
</evidence>
<comment type="caution">
    <text evidence="7">The sequence shown here is derived from an EMBL/GenBank/DDBJ whole genome shotgun (WGS) entry which is preliminary data.</text>
</comment>
<dbReference type="AlphaFoldDB" id="X6N5E4"/>
<evidence type="ECO:0000256" key="2">
    <source>
        <dbReference type="ARBA" id="ARBA00022692"/>
    </source>
</evidence>
<organism evidence="7 8">
    <name type="scientific">Reticulomyxa filosa</name>
    <dbReference type="NCBI Taxonomy" id="46433"/>
    <lineage>
        <taxon>Eukaryota</taxon>
        <taxon>Sar</taxon>
        <taxon>Rhizaria</taxon>
        <taxon>Retaria</taxon>
        <taxon>Foraminifera</taxon>
        <taxon>Monothalamids</taxon>
        <taxon>Reticulomyxidae</taxon>
        <taxon>Reticulomyxa</taxon>
    </lineage>
</organism>
<dbReference type="PANTHER" id="PTHR10783:SF103">
    <property type="entry name" value="SOLUTE CARRIER FAMILY 53 MEMBER 1"/>
    <property type="match status" value="1"/>
</dbReference>
<dbReference type="GO" id="GO:0006817">
    <property type="term" value="P:phosphate ion transport"/>
    <property type="evidence" value="ECO:0007669"/>
    <property type="project" value="TreeGrafter"/>
</dbReference>
<feature type="compositionally biased region" description="Pro residues" evidence="5">
    <location>
        <begin position="110"/>
        <end position="119"/>
    </location>
</feature>
<evidence type="ECO:0000256" key="1">
    <source>
        <dbReference type="ARBA" id="ARBA00004141"/>
    </source>
</evidence>
<keyword evidence="8" id="KW-1185">Reference proteome</keyword>
<keyword evidence="2" id="KW-0812">Transmembrane</keyword>
<dbReference type="GO" id="GO:0005886">
    <property type="term" value="C:plasma membrane"/>
    <property type="evidence" value="ECO:0007669"/>
    <property type="project" value="TreeGrafter"/>
</dbReference>
<protein>
    <submittedName>
        <fullName evidence="7">Xenotropic and polytropic murine leukemia virus receptor xpr1</fullName>
    </submittedName>
</protein>
<feature type="non-terminal residue" evidence="7">
    <location>
        <position position="211"/>
    </location>
</feature>
<dbReference type="EMBL" id="ASPP01011568">
    <property type="protein sequence ID" value="ETO21495.1"/>
    <property type="molecule type" value="Genomic_DNA"/>
</dbReference>
<dbReference type="InterPro" id="IPR004342">
    <property type="entry name" value="EXS_C"/>
</dbReference>
<feature type="non-terminal residue" evidence="7">
    <location>
        <position position="1"/>
    </location>
</feature>
<dbReference type="PANTHER" id="PTHR10783">
    <property type="entry name" value="XENOTROPIC AND POLYTROPIC RETROVIRUS RECEPTOR 1-RELATED"/>
    <property type="match status" value="1"/>
</dbReference>
<dbReference type="OrthoDB" id="9970435at2759"/>
<keyword evidence="4" id="KW-0472">Membrane</keyword>
<dbReference type="Proteomes" id="UP000023152">
    <property type="component" value="Unassembled WGS sequence"/>
</dbReference>
<dbReference type="PROSITE" id="PS51380">
    <property type="entry name" value="EXS"/>
    <property type="match status" value="1"/>
</dbReference>
<comment type="subcellular location">
    <subcellularLocation>
        <location evidence="1">Membrane</location>
        <topology evidence="1">Multi-pass membrane protein</topology>
    </subcellularLocation>
</comment>
<evidence type="ECO:0000259" key="6">
    <source>
        <dbReference type="PROSITE" id="PS51380"/>
    </source>
</evidence>